<dbReference type="OrthoDB" id="153025at2"/>
<dbReference type="PANTHER" id="PTHR43685">
    <property type="entry name" value="GLYCOSYLTRANSFERASE"/>
    <property type="match status" value="1"/>
</dbReference>
<keyword evidence="3" id="KW-1185">Reference proteome</keyword>
<dbReference type="InterPro" id="IPR029044">
    <property type="entry name" value="Nucleotide-diphossugar_trans"/>
</dbReference>
<keyword evidence="2" id="KW-0808">Transferase</keyword>
<dbReference type="InterPro" id="IPR001173">
    <property type="entry name" value="Glyco_trans_2-like"/>
</dbReference>
<dbReference type="Proteomes" id="UP000032360">
    <property type="component" value="Unassembled WGS sequence"/>
</dbReference>
<evidence type="ECO:0000259" key="1">
    <source>
        <dbReference type="Pfam" id="PF00535"/>
    </source>
</evidence>
<dbReference type="Pfam" id="PF00535">
    <property type="entry name" value="Glycos_transf_2"/>
    <property type="match status" value="1"/>
</dbReference>
<dbReference type="EC" id="2.4.1.305" evidence="2"/>
<keyword evidence="2" id="KW-0328">Glycosyltransferase</keyword>
<dbReference type="AlphaFoldDB" id="A0A0D8HJB4"/>
<accession>A0A0D8HJB4</accession>
<sequence length="301" mass="34315">MPNPASDQESISAIVTSYNSKGTIGPAIESVLAQSFKPQEIIVVDDGSSDGSKEIINSYSGEIQIAFRENGGPSKARNHGIELASESWLAFLDGDDIWHPKKLELQIEASRQNPDLQIIATDWSREISKLDDHIKSQRRYFAEDIAILNRFQTSTVMMKRELARSINGFDSELDSAEDWDMWLRATKDRYSLVLGAPLVFYRDSPQGVSKDLRKLARKADQIMLRESQSQDLDPQLLRELRIWHQHRLIIGQLLSEHPLEALGMIPNSIRAGRPMDQIAAFRRYTVPFLMERLKRRTKPKS</sequence>
<dbReference type="InterPro" id="IPR050834">
    <property type="entry name" value="Glycosyltransf_2"/>
</dbReference>
<dbReference type="Gene3D" id="3.90.550.10">
    <property type="entry name" value="Spore Coat Polysaccharide Biosynthesis Protein SpsA, Chain A"/>
    <property type="match status" value="1"/>
</dbReference>
<protein>
    <submittedName>
        <fullName evidence="2">UDP-Glc:alpha-D-GlcNAc-diphosphoundecaprenol beta-1,3-glucosyltransferase WfgD</fullName>
        <ecNumber evidence="2">2.4.1.305</ecNumber>
    </submittedName>
</protein>
<comment type="caution">
    <text evidence="2">The sequence shown here is derived from an EMBL/GenBank/DDBJ whole genome shotgun (WGS) entry which is preliminary data.</text>
</comment>
<reference evidence="2 3" key="1">
    <citation type="submission" date="2015-01" db="EMBL/GenBank/DDBJ databases">
        <title>Draft genome of the acidophilic iron oxidizer Acidithrix ferrooxidans strain Py-F3.</title>
        <authorList>
            <person name="Poehlein A."/>
            <person name="Eisen S."/>
            <person name="Schloemann M."/>
            <person name="Johnson B.D."/>
            <person name="Daniel R."/>
            <person name="Muehling M."/>
        </authorList>
    </citation>
    <scope>NUCLEOTIDE SEQUENCE [LARGE SCALE GENOMIC DNA]</scope>
    <source>
        <strain evidence="2 3">Py-F3</strain>
    </source>
</reference>
<dbReference type="PANTHER" id="PTHR43685:SF2">
    <property type="entry name" value="GLYCOSYLTRANSFERASE 2-LIKE DOMAIN-CONTAINING PROTEIN"/>
    <property type="match status" value="1"/>
</dbReference>
<evidence type="ECO:0000313" key="3">
    <source>
        <dbReference type="Proteomes" id="UP000032360"/>
    </source>
</evidence>
<dbReference type="EMBL" id="JXYS01000026">
    <property type="protein sequence ID" value="KJF18023.1"/>
    <property type="molecule type" value="Genomic_DNA"/>
</dbReference>
<dbReference type="STRING" id="1280514.AXFE_11200"/>
<proteinExistence type="predicted"/>
<organism evidence="2 3">
    <name type="scientific">Acidithrix ferrooxidans</name>
    <dbReference type="NCBI Taxonomy" id="1280514"/>
    <lineage>
        <taxon>Bacteria</taxon>
        <taxon>Bacillati</taxon>
        <taxon>Actinomycetota</taxon>
        <taxon>Acidimicrobiia</taxon>
        <taxon>Acidimicrobiales</taxon>
        <taxon>Acidimicrobiaceae</taxon>
        <taxon>Acidithrix</taxon>
    </lineage>
</organism>
<gene>
    <name evidence="2" type="primary">wfgD</name>
    <name evidence="2" type="ORF">AXFE_11200</name>
</gene>
<feature type="domain" description="Glycosyltransferase 2-like" evidence="1">
    <location>
        <begin position="12"/>
        <end position="126"/>
    </location>
</feature>
<name>A0A0D8HJB4_9ACTN</name>
<dbReference type="RefSeq" id="WP_052604893.1">
    <property type="nucleotide sequence ID" value="NZ_JXYS01000026.1"/>
</dbReference>
<evidence type="ECO:0000313" key="2">
    <source>
        <dbReference type="EMBL" id="KJF18023.1"/>
    </source>
</evidence>
<dbReference type="CDD" id="cd00761">
    <property type="entry name" value="Glyco_tranf_GTA_type"/>
    <property type="match status" value="1"/>
</dbReference>
<dbReference type="GO" id="GO:0016757">
    <property type="term" value="F:glycosyltransferase activity"/>
    <property type="evidence" value="ECO:0007669"/>
    <property type="project" value="UniProtKB-KW"/>
</dbReference>
<dbReference type="SUPFAM" id="SSF53448">
    <property type="entry name" value="Nucleotide-diphospho-sugar transferases"/>
    <property type="match status" value="1"/>
</dbReference>